<gene>
    <name evidence="3" type="ORF">IAB59_02180</name>
</gene>
<organism evidence="3 4">
    <name type="scientific">Candidatus Onthousia faecipullorum</name>
    <dbReference type="NCBI Taxonomy" id="2840887"/>
    <lineage>
        <taxon>Bacteria</taxon>
        <taxon>Bacillati</taxon>
        <taxon>Bacillota</taxon>
        <taxon>Bacilli</taxon>
        <taxon>Candidatus Onthousia</taxon>
    </lineage>
</organism>
<dbReference type="EMBL" id="DVKQ01000028">
    <property type="protein sequence ID" value="HIT37272.1"/>
    <property type="molecule type" value="Genomic_DNA"/>
</dbReference>
<feature type="compositionally biased region" description="Basic and acidic residues" evidence="1">
    <location>
        <begin position="162"/>
        <end position="171"/>
    </location>
</feature>
<reference evidence="3" key="2">
    <citation type="journal article" date="2021" name="PeerJ">
        <title>Extensive microbial diversity within the chicken gut microbiome revealed by metagenomics and culture.</title>
        <authorList>
            <person name="Gilroy R."/>
            <person name="Ravi A."/>
            <person name="Getino M."/>
            <person name="Pursley I."/>
            <person name="Horton D.L."/>
            <person name="Alikhan N.F."/>
            <person name="Baker D."/>
            <person name="Gharbi K."/>
            <person name="Hall N."/>
            <person name="Watson M."/>
            <person name="Adriaenssens E.M."/>
            <person name="Foster-Nyarko E."/>
            <person name="Jarju S."/>
            <person name="Secka A."/>
            <person name="Antonio M."/>
            <person name="Oren A."/>
            <person name="Chaudhuri R.R."/>
            <person name="La Ragione R."/>
            <person name="Hildebrand F."/>
            <person name="Pallen M.J."/>
        </authorList>
    </citation>
    <scope>NUCLEOTIDE SEQUENCE</scope>
    <source>
        <strain evidence="3">CHK195-26880</strain>
    </source>
</reference>
<name>A0A9D1KCE5_9FIRM</name>
<dbReference type="InterPro" id="IPR018392">
    <property type="entry name" value="LysM"/>
</dbReference>
<dbReference type="InterPro" id="IPR048862">
    <property type="entry name" value="SPOCS_spoVID_N"/>
</dbReference>
<sequence>MKQIITLEKEIAFKTMVGEISSISLEPDLDFINDTEIEGNLIISGTYKMTEASTIEEDFSYKVPVEIMLTTALEEDTRKVDINNFTYGIVNEEALSITVELLIEGLEKVDIEDTLEEENKDVEEVIETKEEVPVMEEETDIRSSEDKEESTDREEIEVLTTEEEKKQPTFEEKLPSLEDVTIKEEKPTIKEDTIEVESTLNEDNTSNKQVMDSIFSAFANTEETYSTYSVYILREDDNLEEVMAKYKTNRETLAEYNDLENLKVGSKLIIPTVLEVND</sequence>
<feature type="compositionally biased region" description="Acidic residues" evidence="1">
    <location>
        <begin position="146"/>
        <end position="161"/>
    </location>
</feature>
<dbReference type="Pfam" id="PF20918">
    <property type="entry name" value="SPOCS_spoVID-N"/>
    <property type="match status" value="1"/>
</dbReference>
<dbReference type="AlphaFoldDB" id="A0A9D1KCE5"/>
<comment type="caution">
    <text evidence="3">The sequence shown here is derived from an EMBL/GenBank/DDBJ whole genome shotgun (WGS) entry which is preliminary data.</text>
</comment>
<feature type="domain" description="LysM" evidence="2">
    <location>
        <begin position="230"/>
        <end position="271"/>
    </location>
</feature>
<dbReference type="Gene3D" id="3.10.350.10">
    <property type="entry name" value="LysM domain"/>
    <property type="match status" value="1"/>
</dbReference>
<evidence type="ECO:0000313" key="4">
    <source>
        <dbReference type="Proteomes" id="UP000886833"/>
    </source>
</evidence>
<evidence type="ECO:0000259" key="2">
    <source>
        <dbReference type="SMART" id="SM00257"/>
    </source>
</evidence>
<accession>A0A9D1KCE5</accession>
<protein>
    <submittedName>
        <fullName evidence="3">LysM peptidoglycan-binding domain-containing protein</fullName>
    </submittedName>
</protein>
<dbReference type="InterPro" id="IPR036779">
    <property type="entry name" value="LysM_dom_sf"/>
</dbReference>
<dbReference type="Proteomes" id="UP000886833">
    <property type="component" value="Unassembled WGS sequence"/>
</dbReference>
<evidence type="ECO:0000256" key="1">
    <source>
        <dbReference type="SAM" id="MobiDB-lite"/>
    </source>
</evidence>
<feature type="region of interest" description="Disordered" evidence="1">
    <location>
        <begin position="132"/>
        <end position="171"/>
    </location>
</feature>
<reference evidence="3" key="1">
    <citation type="submission" date="2020-10" db="EMBL/GenBank/DDBJ databases">
        <authorList>
            <person name="Gilroy R."/>
        </authorList>
    </citation>
    <scope>NUCLEOTIDE SEQUENCE</scope>
    <source>
        <strain evidence="3">CHK195-26880</strain>
    </source>
</reference>
<proteinExistence type="predicted"/>
<evidence type="ECO:0000313" key="3">
    <source>
        <dbReference type="EMBL" id="HIT37272.1"/>
    </source>
</evidence>
<dbReference type="SMART" id="SM00257">
    <property type="entry name" value="LysM"/>
    <property type="match status" value="1"/>
</dbReference>